<accession>A0A9W9UB33</accession>
<dbReference type="Gene3D" id="3.40.50.1820">
    <property type="entry name" value="alpha/beta hydrolase"/>
    <property type="match status" value="1"/>
</dbReference>
<dbReference type="Proteomes" id="UP001147695">
    <property type="component" value="Unassembled WGS sequence"/>
</dbReference>
<reference evidence="1" key="1">
    <citation type="submission" date="2022-12" db="EMBL/GenBank/DDBJ databases">
        <authorList>
            <person name="Petersen C."/>
        </authorList>
    </citation>
    <scope>NUCLEOTIDE SEQUENCE</scope>
    <source>
        <strain evidence="1">IBT 35673</strain>
    </source>
</reference>
<sequence>MPLFEGEQLETRGGHPVIHKYLPAKRNTKPLVVFIPGMAHYARISYGGHEGHRKEDFLAHWFNCRGYGFLGISYPLESEQPLMSAVSPNFTIHEWGKQTAAVIDSVITTHNLSKKIIVLAWSMGGKLLQPVTVQAKKFGIKVELFVSLAATPALPGILPAVSKAHFDKTAAGYTTKKSLEGKFLRQLEEQRHLQENVDIGSPRHIIDPAIYKKDYIGATPIGLTTSGFRYDVDTGEFVQEVDKWQIMEDGKAHDFSNLPPMAAIYPTSPLDLRHAFTDKATWSFLMIQRTMNRLAQDERIDDYCQQGEDAPVPTHASGRTRFKQTQKFVTEIPELMTTAIDGNHFFFVGEKGARETVEKVVKFLWNKRDIGLGMDLELSIPDVSG</sequence>
<organism evidence="1 2">
    <name type="scientific">Penicillium brevicompactum</name>
    <dbReference type="NCBI Taxonomy" id="5074"/>
    <lineage>
        <taxon>Eukaryota</taxon>
        <taxon>Fungi</taxon>
        <taxon>Dikarya</taxon>
        <taxon>Ascomycota</taxon>
        <taxon>Pezizomycotina</taxon>
        <taxon>Eurotiomycetes</taxon>
        <taxon>Eurotiomycetidae</taxon>
        <taxon>Eurotiales</taxon>
        <taxon>Aspergillaceae</taxon>
        <taxon>Penicillium</taxon>
    </lineage>
</organism>
<dbReference type="GO" id="GO:0017000">
    <property type="term" value="P:antibiotic biosynthetic process"/>
    <property type="evidence" value="ECO:0007669"/>
    <property type="project" value="UniProtKB-ARBA"/>
</dbReference>
<protein>
    <submittedName>
        <fullName evidence="1">Uncharacterized protein</fullName>
    </submittedName>
</protein>
<evidence type="ECO:0000313" key="2">
    <source>
        <dbReference type="Proteomes" id="UP001147695"/>
    </source>
</evidence>
<comment type="caution">
    <text evidence="1">The sequence shown here is derived from an EMBL/GenBank/DDBJ whole genome shotgun (WGS) entry which is preliminary data.</text>
</comment>
<reference evidence="1" key="2">
    <citation type="journal article" date="2023" name="IMA Fungus">
        <title>Comparative genomic study of the Penicillium genus elucidates a diverse pangenome and 15 lateral gene transfer events.</title>
        <authorList>
            <person name="Petersen C."/>
            <person name="Sorensen T."/>
            <person name="Nielsen M.R."/>
            <person name="Sondergaard T.E."/>
            <person name="Sorensen J.L."/>
            <person name="Fitzpatrick D.A."/>
            <person name="Frisvad J.C."/>
            <person name="Nielsen K.L."/>
        </authorList>
    </citation>
    <scope>NUCLEOTIDE SEQUENCE</scope>
    <source>
        <strain evidence="1">IBT 35673</strain>
    </source>
</reference>
<dbReference type="AlphaFoldDB" id="A0A9W9UB33"/>
<dbReference type="GO" id="GO:0072330">
    <property type="term" value="P:monocarboxylic acid biosynthetic process"/>
    <property type="evidence" value="ECO:0007669"/>
    <property type="project" value="UniProtKB-ARBA"/>
</dbReference>
<dbReference type="EMBL" id="JAPZBQ010000005">
    <property type="protein sequence ID" value="KAJ5329916.1"/>
    <property type="molecule type" value="Genomic_DNA"/>
</dbReference>
<evidence type="ECO:0000313" key="1">
    <source>
        <dbReference type="EMBL" id="KAJ5329916.1"/>
    </source>
</evidence>
<proteinExistence type="predicted"/>
<name>A0A9W9UB33_PENBR</name>
<dbReference type="InterPro" id="IPR029058">
    <property type="entry name" value="AB_hydrolase_fold"/>
</dbReference>
<dbReference type="SUPFAM" id="SSF53474">
    <property type="entry name" value="alpha/beta-Hydrolases"/>
    <property type="match status" value="1"/>
</dbReference>
<gene>
    <name evidence="1" type="ORF">N7452_010306</name>
</gene>